<dbReference type="RefSeq" id="WP_016389384.1">
    <property type="nucleotide sequence ID" value="NC_018868.3"/>
</dbReference>
<protein>
    <submittedName>
        <fullName evidence="1">Twin-arginine translocation pathway signal protein</fullName>
    </submittedName>
</protein>
<gene>
    <name evidence="1" type="ordered locus">M5M_12172</name>
</gene>
<dbReference type="STRING" id="1117647.M5M_12172"/>
<dbReference type="Proteomes" id="UP000000466">
    <property type="component" value="Chromosome"/>
</dbReference>
<keyword evidence="2" id="KW-1185">Reference proteome</keyword>
<name>R9S3D7_SIMAS</name>
<dbReference type="InterPro" id="IPR006311">
    <property type="entry name" value="TAT_signal"/>
</dbReference>
<dbReference type="OrthoDB" id="6072362at2"/>
<dbReference type="PROSITE" id="PS51318">
    <property type="entry name" value="TAT"/>
    <property type="match status" value="1"/>
</dbReference>
<proteinExistence type="predicted"/>
<dbReference type="KEGG" id="saga:M5M_12172"/>
<evidence type="ECO:0000313" key="2">
    <source>
        <dbReference type="Proteomes" id="UP000000466"/>
    </source>
</evidence>
<accession>R9S3D7</accession>
<organism evidence="1 2">
    <name type="scientific">Simiduia agarivorans (strain DSM 21679 / JCM 13881 / BCRC 17597 / SA1)</name>
    <dbReference type="NCBI Taxonomy" id="1117647"/>
    <lineage>
        <taxon>Bacteria</taxon>
        <taxon>Pseudomonadati</taxon>
        <taxon>Pseudomonadota</taxon>
        <taxon>Gammaproteobacteria</taxon>
        <taxon>Cellvibrionales</taxon>
        <taxon>Cellvibrionaceae</taxon>
        <taxon>Simiduia</taxon>
    </lineage>
</organism>
<evidence type="ECO:0000313" key="1">
    <source>
        <dbReference type="EMBL" id="AGN11332.1"/>
    </source>
</evidence>
<reference evidence="1 2" key="1">
    <citation type="journal article" date="2013" name="Genome Announc.">
        <title>Complete genome sequence of Simiduia agarivorans SA1(T), a marine bacterium able to degrade a variety of polysaccharides.</title>
        <authorList>
            <person name="Lin S.Y."/>
            <person name="Shieh W.Y."/>
            <person name="Chen J.S."/>
            <person name="Tang S.L."/>
        </authorList>
    </citation>
    <scope>NUCLEOTIDE SEQUENCE [LARGE SCALE GENOMIC DNA]</scope>
    <source>
        <strain evidence="2">DSM 21679 / JCM 13881 / BCRC 17597 / SA1</strain>
    </source>
</reference>
<dbReference type="eggNOG" id="ENOG502Z8BI">
    <property type="taxonomic scope" value="Bacteria"/>
</dbReference>
<dbReference type="HOGENOM" id="CLU_524582_0_0_6"/>
<sequence length="527" mass="55652">MSKKFKTHFQPDDALVTPNMHRPVSRRDMIAQGFQLGAGAVVGSTALGLLSARAHGELSMDVLQKVFDCNIPLNGAGKIPFVCFDLAGGANFAGSNVLIGGRGGQLDFLSTAGYNKQGLPGDMVPSSSTENFIDESLGLRFHSDSAMLRGILEKAILAAPNTNGCVIPARSENDTGNNPHNPMYGINKAGAFGNLVALVGSRSSESGGNSMAPAAMIDPAVRPTKVDRPSDVTGLVDVGGLTSLLSKDDIVKVMESMYRVSDKKIARIDTGLSGEEHTAVQETLRCQYVKSAHLANAFGEPSALNPELDPDLVGPAGVFSAEEFASDGEFRKTASVAKMVLNGFAGAGTITMGGYDYHTGDRATGERRDLRAGRCIGAVLEYAQKLSMPVMIYVCSDGSVFSNGMLDNSPDGAGKGVWTGDNQQTASAFFLVYNPNGRAQLLGATPDLQETHRQLGWMRPSGDVETGGSVAANNVNLLVETVVLNYMALHNEQNLFSTRFPQNGMGNDLDSMTAFQPICNGVITSPT</sequence>
<dbReference type="EMBL" id="CP003746">
    <property type="protein sequence ID" value="AGN11332.1"/>
    <property type="molecule type" value="Genomic_DNA"/>
</dbReference>
<dbReference type="AlphaFoldDB" id="R9S3D7"/>